<feature type="region of interest" description="Disordered" evidence="1">
    <location>
        <begin position="1"/>
        <end position="24"/>
    </location>
</feature>
<evidence type="ECO:0000313" key="2">
    <source>
        <dbReference type="EMBL" id="KAK4006543.1"/>
    </source>
</evidence>
<evidence type="ECO:0000256" key="1">
    <source>
        <dbReference type="SAM" id="MobiDB-lite"/>
    </source>
</evidence>
<sequence length="70" mass="7941">MADLLTQPKEGMGVGDQSGHWEFSDSPSERWVWVETVRFDDVPTKRHCGLDGTDTGREPRMATGWEFSIN</sequence>
<comment type="caution">
    <text evidence="2">The sequence shown here is derived from an EMBL/GenBank/DDBJ whole genome shotgun (WGS) entry which is preliminary data.</text>
</comment>
<evidence type="ECO:0000313" key="3">
    <source>
        <dbReference type="Proteomes" id="UP001234178"/>
    </source>
</evidence>
<reference evidence="2 3" key="1">
    <citation type="journal article" date="2023" name="Nucleic Acids Res.">
        <title>The hologenome of Daphnia magna reveals possible DNA methylation and microbiome-mediated evolution of the host genome.</title>
        <authorList>
            <person name="Chaturvedi A."/>
            <person name="Li X."/>
            <person name="Dhandapani V."/>
            <person name="Marshall H."/>
            <person name="Kissane S."/>
            <person name="Cuenca-Cambronero M."/>
            <person name="Asole G."/>
            <person name="Calvet F."/>
            <person name="Ruiz-Romero M."/>
            <person name="Marangio P."/>
            <person name="Guigo R."/>
            <person name="Rago D."/>
            <person name="Mirbahai L."/>
            <person name="Eastwood N."/>
            <person name="Colbourne J.K."/>
            <person name="Zhou J."/>
            <person name="Mallon E."/>
            <person name="Orsini L."/>
        </authorList>
    </citation>
    <scope>NUCLEOTIDE SEQUENCE [LARGE SCALE GENOMIC DNA]</scope>
    <source>
        <strain evidence="2">LRV0_1</strain>
    </source>
</reference>
<proteinExistence type="predicted"/>
<feature type="region of interest" description="Disordered" evidence="1">
    <location>
        <begin position="48"/>
        <end position="70"/>
    </location>
</feature>
<accession>A0ABQ9Z178</accession>
<name>A0ABQ9Z178_9CRUS</name>
<gene>
    <name evidence="2" type="ORF">OUZ56_011698</name>
</gene>
<keyword evidence="3" id="KW-1185">Reference proteome</keyword>
<dbReference type="EMBL" id="JAOYFB010000002">
    <property type="protein sequence ID" value="KAK4006543.1"/>
    <property type="molecule type" value="Genomic_DNA"/>
</dbReference>
<protein>
    <submittedName>
        <fullName evidence="2">Uncharacterized protein</fullName>
    </submittedName>
</protein>
<organism evidence="2 3">
    <name type="scientific">Daphnia magna</name>
    <dbReference type="NCBI Taxonomy" id="35525"/>
    <lineage>
        <taxon>Eukaryota</taxon>
        <taxon>Metazoa</taxon>
        <taxon>Ecdysozoa</taxon>
        <taxon>Arthropoda</taxon>
        <taxon>Crustacea</taxon>
        <taxon>Branchiopoda</taxon>
        <taxon>Diplostraca</taxon>
        <taxon>Cladocera</taxon>
        <taxon>Anomopoda</taxon>
        <taxon>Daphniidae</taxon>
        <taxon>Daphnia</taxon>
    </lineage>
</organism>
<dbReference type="Proteomes" id="UP001234178">
    <property type="component" value="Unassembled WGS sequence"/>
</dbReference>